<dbReference type="Proteomes" id="UP000009080">
    <property type="component" value="Chromosome"/>
</dbReference>
<dbReference type="InterPro" id="IPR004553">
    <property type="entry name" value="HMG_CoA_Rdtase_bac-typ"/>
</dbReference>
<dbReference type="AlphaFoldDB" id="C5BPY7"/>
<dbReference type="SUPFAM" id="SSF55035">
    <property type="entry name" value="NAD-binding domain of HMG-CoA reductase"/>
    <property type="match status" value="1"/>
</dbReference>
<organism evidence="4 5">
    <name type="scientific">Teredinibacter turnerae (strain ATCC 39867 / T7901)</name>
    <dbReference type="NCBI Taxonomy" id="377629"/>
    <lineage>
        <taxon>Bacteria</taxon>
        <taxon>Pseudomonadati</taxon>
        <taxon>Pseudomonadota</taxon>
        <taxon>Gammaproteobacteria</taxon>
        <taxon>Cellvibrionales</taxon>
        <taxon>Cellvibrionaceae</taxon>
        <taxon>Teredinibacter</taxon>
    </lineage>
</organism>
<dbReference type="CDD" id="cd00644">
    <property type="entry name" value="HMG-CoA_reductase_classII"/>
    <property type="match status" value="1"/>
</dbReference>
<dbReference type="PROSITE" id="PS50065">
    <property type="entry name" value="HMG_COA_REDUCTASE_4"/>
    <property type="match status" value="1"/>
</dbReference>
<dbReference type="eggNOG" id="COG1257">
    <property type="taxonomic scope" value="Bacteria"/>
</dbReference>
<dbReference type="InterPro" id="IPR009023">
    <property type="entry name" value="HMG_CoA_Rdtase_NAD(P)-bd_sf"/>
</dbReference>
<dbReference type="Pfam" id="PF00368">
    <property type="entry name" value="HMG-CoA_red"/>
    <property type="match status" value="1"/>
</dbReference>
<sequence length="432" mass="46094">MSNRKTLHRKFRKLSVQERLQALFDAGYFDHETHQFWQDGGTVLQENAADRMIENVVGRFAFPQGIAVNFPLNGQIYQVPLVVEEPSVVAALSFAALLAEKNGGFKAAASSPILIGQVQLTGLDDPLAAEQKLRAAQESIARAAQQAMPNMVARGGGLRDISFHHHDGEHSGRAMLVVHLHIDTQDAMGANMVNSVCEAVAPLLETICGGEAVLKILSNLADEALARAEVTLPCSQLAAPGWSGEQVRDRIILASDLALADPYRATTHNKGIMNGVDALALATGNDWRSIEAAAHAYAARDGQYRALSHWTKTENGDLHGELTMPIKVGTVGGSLQTNPAVLANLKLLGISRAQELASLMAAVGLAQNFAALRALASNGIQQGHMTLHARSVALAANAPSEIFDEVVKQLVASGEIKIETAQQIIQQIQTGS</sequence>
<keyword evidence="3" id="KW-0520">NAD</keyword>
<dbReference type="HOGENOM" id="CLU_033422_0_0_6"/>
<dbReference type="RefSeq" id="WP_015818836.1">
    <property type="nucleotide sequence ID" value="NC_012997.1"/>
</dbReference>
<protein>
    <recommendedName>
        <fullName evidence="3">3-hydroxy-3-methylglutaryl coenzyme A reductase</fullName>
        <shortName evidence="3">HMG-CoA reductase</shortName>
        <ecNumber evidence="3">1.1.1.88</ecNumber>
    </recommendedName>
</protein>
<dbReference type="Gene3D" id="3.90.770.10">
    <property type="entry name" value="3-hydroxy-3-methylglutaryl-coenzyme A Reductase, Chain A, domain 2"/>
    <property type="match status" value="2"/>
</dbReference>
<evidence type="ECO:0000256" key="2">
    <source>
        <dbReference type="ARBA" id="ARBA00023002"/>
    </source>
</evidence>
<keyword evidence="5" id="KW-1185">Reference proteome</keyword>
<proteinExistence type="inferred from homology"/>
<dbReference type="EMBL" id="CP001614">
    <property type="protein sequence ID" value="ACR12724.1"/>
    <property type="molecule type" value="Genomic_DNA"/>
</dbReference>
<dbReference type="EC" id="1.1.1.88" evidence="3"/>
<keyword evidence="2 3" id="KW-0560">Oxidoreductase</keyword>
<dbReference type="InterPro" id="IPR002202">
    <property type="entry name" value="HMG_CoA_Rdtase"/>
</dbReference>
<evidence type="ECO:0000313" key="5">
    <source>
        <dbReference type="Proteomes" id="UP000009080"/>
    </source>
</evidence>
<name>C5BPY7_TERTT</name>
<dbReference type="PROSITE" id="PS01192">
    <property type="entry name" value="HMG_COA_REDUCTASE_3"/>
    <property type="match status" value="1"/>
</dbReference>
<comment type="pathway">
    <text evidence="3">Metabolic intermediate metabolism; (R)-mevalonate degradation; (S)-3-hydroxy-3-methylglutaryl-CoA from (R)-mevalonate: step 1/1.</text>
</comment>
<dbReference type="GO" id="GO:0140643">
    <property type="term" value="F:hydroxymethylglutaryl-CoA reductase (NADH) activity"/>
    <property type="evidence" value="ECO:0007669"/>
    <property type="project" value="UniProtKB-EC"/>
</dbReference>
<dbReference type="STRING" id="377629.TERTU_3247"/>
<comment type="similarity">
    <text evidence="1 3">Belongs to the HMG-CoA reductase family.</text>
</comment>
<dbReference type="UniPathway" id="UPA00257">
    <property type="reaction ID" value="UER00367"/>
</dbReference>
<dbReference type="PANTHER" id="PTHR10572:SF24">
    <property type="entry name" value="3-HYDROXY-3-METHYLGLUTARYL-COENZYME A REDUCTASE"/>
    <property type="match status" value="1"/>
</dbReference>
<dbReference type="PANTHER" id="PTHR10572">
    <property type="entry name" value="3-HYDROXY-3-METHYLGLUTARYL-COENZYME A REDUCTASE"/>
    <property type="match status" value="1"/>
</dbReference>
<evidence type="ECO:0000256" key="1">
    <source>
        <dbReference type="ARBA" id="ARBA00007661"/>
    </source>
</evidence>
<dbReference type="KEGG" id="ttu:TERTU_3247"/>
<evidence type="ECO:0000313" key="4">
    <source>
        <dbReference type="EMBL" id="ACR12724.1"/>
    </source>
</evidence>
<reference evidence="4 5" key="1">
    <citation type="journal article" date="2009" name="PLoS ONE">
        <title>The complete genome of Teredinibacter turnerae T7901: an intracellular endosymbiont of marine wood-boring bivalves (shipworms).</title>
        <authorList>
            <person name="Yang J.C."/>
            <person name="Madupu R."/>
            <person name="Durkin A.S."/>
            <person name="Ekborg N.A."/>
            <person name="Pedamallu C.S."/>
            <person name="Hostetler J.B."/>
            <person name="Radune D."/>
            <person name="Toms B.S."/>
            <person name="Henrissat B."/>
            <person name="Coutinho P.M."/>
            <person name="Schwarz S."/>
            <person name="Field L."/>
            <person name="Trindade-Silva A.E."/>
            <person name="Soares C.A.G."/>
            <person name="Elshahawi S."/>
            <person name="Hanora A."/>
            <person name="Schmidt E.W."/>
            <person name="Haygood M.G."/>
            <person name="Posfai J."/>
            <person name="Benner J."/>
            <person name="Madinger C."/>
            <person name="Nove J."/>
            <person name="Anton B."/>
            <person name="Chaudhary K."/>
            <person name="Foster J."/>
            <person name="Holman A."/>
            <person name="Kumar S."/>
            <person name="Lessard P.A."/>
            <person name="Luyten Y.A."/>
            <person name="Slatko B."/>
            <person name="Wood N."/>
            <person name="Wu B."/>
            <person name="Teplitski M."/>
            <person name="Mougous J.D."/>
            <person name="Ward N."/>
            <person name="Eisen J.A."/>
            <person name="Badger J.H."/>
            <person name="Distel D.L."/>
        </authorList>
    </citation>
    <scope>NUCLEOTIDE SEQUENCE [LARGE SCALE GENOMIC DNA]</scope>
    <source>
        <strain evidence="5">ATCC 39867 / T7901</strain>
    </source>
</reference>
<dbReference type="InterPro" id="IPR023074">
    <property type="entry name" value="HMG_CoA_Rdtase_cat_sf"/>
</dbReference>
<dbReference type="InterPro" id="IPR023076">
    <property type="entry name" value="HMG_CoA_Rdtase_CS"/>
</dbReference>
<dbReference type="Gene3D" id="1.10.8.660">
    <property type="match status" value="1"/>
</dbReference>
<dbReference type="InterPro" id="IPR009029">
    <property type="entry name" value="HMG_CoA_Rdtase_sub-bd_dom_sf"/>
</dbReference>
<dbReference type="NCBIfam" id="TIGR00532">
    <property type="entry name" value="HMG_CoA_R_NAD"/>
    <property type="match status" value="1"/>
</dbReference>
<dbReference type="SUPFAM" id="SSF56542">
    <property type="entry name" value="Substrate-binding domain of HMG-CoA reductase"/>
    <property type="match status" value="1"/>
</dbReference>
<gene>
    <name evidence="4" type="ordered locus">TERTU_3247</name>
</gene>
<evidence type="ECO:0000256" key="3">
    <source>
        <dbReference type="RuleBase" id="RU361219"/>
    </source>
</evidence>
<accession>C5BPY7</accession>
<dbReference type="GO" id="GO:0004420">
    <property type="term" value="F:hydroxymethylglutaryl-CoA reductase (NADPH) activity"/>
    <property type="evidence" value="ECO:0007669"/>
    <property type="project" value="InterPro"/>
</dbReference>
<dbReference type="GO" id="GO:0015936">
    <property type="term" value="P:coenzyme A metabolic process"/>
    <property type="evidence" value="ECO:0007669"/>
    <property type="project" value="InterPro"/>
</dbReference>
<comment type="catalytic activity">
    <reaction evidence="3">
        <text>(R)-mevalonate + 2 NAD(+) + CoA = (3S)-3-hydroxy-3-methylglutaryl-CoA + 2 NADH + 2 H(+)</text>
        <dbReference type="Rhea" id="RHEA:14833"/>
        <dbReference type="ChEBI" id="CHEBI:15378"/>
        <dbReference type="ChEBI" id="CHEBI:36464"/>
        <dbReference type="ChEBI" id="CHEBI:43074"/>
        <dbReference type="ChEBI" id="CHEBI:57287"/>
        <dbReference type="ChEBI" id="CHEBI:57540"/>
        <dbReference type="ChEBI" id="CHEBI:57945"/>
        <dbReference type="EC" id="1.1.1.88"/>
    </reaction>
</comment>
<dbReference type="OrthoDB" id="9764892at2"/>